<gene>
    <name evidence="3" type="ORF">EHR01_10660</name>
</gene>
<dbReference type="EMBL" id="RQHK01000012">
    <property type="protein sequence ID" value="TGM74379.1"/>
    <property type="molecule type" value="Genomic_DNA"/>
</dbReference>
<keyword evidence="4" id="KW-1185">Reference proteome</keyword>
<sequence length="258" mass="28440">MSSVWWVNTFVGQEAGGNPTCVILDDFDEVTRSRASVARALRAPDTAFVKRAFAGLTIKFFSPLEGEMSFCGQGFIAADAVLRQTTKVAGPFEFLTTDGNVRTYAEPGDDALSWFEILKSQIRIDSGPRHLGHIVDSGRRRAFRQLDSAELENLNLDSSEVIRTCTEYNIKGLCFYAYERRDVLRLRVFTVSLGGREDISTGGAVAGLTPLIPSGKWLVQQGSGHFLNRGELRLNNNIETDRISVGGRVEFVAQGNLL</sequence>
<dbReference type="Gene3D" id="3.10.310.10">
    <property type="entry name" value="Diaminopimelate Epimerase, Chain A, domain 1"/>
    <property type="match status" value="2"/>
</dbReference>
<protein>
    <submittedName>
        <fullName evidence="3">PhzF family phenazine biosynthesis protein</fullName>
    </submittedName>
</protein>
<dbReference type="SUPFAM" id="SSF54506">
    <property type="entry name" value="Diaminopimelate epimerase-like"/>
    <property type="match status" value="1"/>
</dbReference>
<keyword evidence="2" id="KW-0413">Isomerase</keyword>
<dbReference type="RefSeq" id="WP_135694774.1">
    <property type="nucleotide sequence ID" value="NZ_RQHK01000012.1"/>
</dbReference>
<evidence type="ECO:0000313" key="3">
    <source>
        <dbReference type="EMBL" id="TGM74379.1"/>
    </source>
</evidence>
<comment type="caution">
    <text evidence="3">The sequence shown here is derived from an EMBL/GenBank/DDBJ whole genome shotgun (WGS) entry which is preliminary data.</text>
</comment>
<dbReference type="InterPro" id="IPR003719">
    <property type="entry name" value="Phenazine_PhzF-like"/>
</dbReference>
<dbReference type="Proteomes" id="UP000297940">
    <property type="component" value="Unassembled WGS sequence"/>
</dbReference>
<accession>A0ABY2NYV1</accession>
<name>A0ABY2NYV1_9LEPT</name>
<reference evidence="4" key="1">
    <citation type="journal article" date="2019" name="PLoS Negl. Trop. Dis.">
        <title>Revisiting the worldwide diversity of Leptospira species in the environment.</title>
        <authorList>
            <person name="Vincent A.T."/>
            <person name="Schiettekatte O."/>
            <person name="Bourhy P."/>
            <person name="Veyrier F.J."/>
            <person name="Picardeau M."/>
        </authorList>
    </citation>
    <scope>NUCLEOTIDE SEQUENCE [LARGE SCALE GENOMIC DNA]</scope>
    <source>
        <strain evidence="4">201601298</strain>
    </source>
</reference>
<organism evidence="3 4">
    <name type="scientific">Leptospira mtsangambouensis</name>
    <dbReference type="NCBI Taxonomy" id="2484912"/>
    <lineage>
        <taxon>Bacteria</taxon>
        <taxon>Pseudomonadati</taxon>
        <taxon>Spirochaetota</taxon>
        <taxon>Spirochaetia</taxon>
        <taxon>Leptospirales</taxon>
        <taxon>Leptospiraceae</taxon>
        <taxon>Leptospira</taxon>
    </lineage>
</organism>
<comment type="similarity">
    <text evidence="1">Belongs to the PhzF family.</text>
</comment>
<dbReference type="PANTHER" id="PTHR13774">
    <property type="entry name" value="PHENAZINE BIOSYNTHESIS PROTEIN"/>
    <property type="match status" value="1"/>
</dbReference>
<evidence type="ECO:0000256" key="2">
    <source>
        <dbReference type="ARBA" id="ARBA00023235"/>
    </source>
</evidence>
<evidence type="ECO:0000313" key="4">
    <source>
        <dbReference type="Proteomes" id="UP000297940"/>
    </source>
</evidence>
<proteinExistence type="inferred from homology"/>
<evidence type="ECO:0000256" key="1">
    <source>
        <dbReference type="ARBA" id="ARBA00008270"/>
    </source>
</evidence>
<dbReference type="Pfam" id="PF02567">
    <property type="entry name" value="PhzC-PhzF"/>
    <property type="match status" value="1"/>
</dbReference>
<dbReference type="PANTHER" id="PTHR13774:SF39">
    <property type="entry name" value="BIOSYNTHESIS PROTEIN, PUTATIVE-RELATED"/>
    <property type="match status" value="1"/>
</dbReference>